<sequence>MTEQGLKQGTARDRGDTKQRYNTPPSPSPRDDKTTMVWGAIKNAIGLGNPLDSLPEGPTRLPDYFPLEPKGCEKPSQKLFKCLSREATEKARDMERVGFHKSHFPDVVVGPLDPKAAEAVANDPENPEFPKPGDNPLDECRLFIANYMKCCDRNLKQKRNRLLQETVRVQEEYRYQGPTASAEE</sequence>
<reference evidence="2 3" key="1">
    <citation type="submission" date="2019-01" db="EMBL/GenBank/DDBJ databases">
        <authorList>
            <person name="Ferrante I. M."/>
        </authorList>
    </citation>
    <scope>NUCLEOTIDE SEQUENCE [LARGE SCALE GENOMIC DNA]</scope>
    <source>
        <strain evidence="2 3">B856</strain>
    </source>
</reference>
<dbReference type="Proteomes" id="UP000291116">
    <property type="component" value="Unassembled WGS sequence"/>
</dbReference>
<gene>
    <name evidence="2" type="ORF">PSNMU_V1.4_AUG-EV-PASAV3_0094970</name>
</gene>
<evidence type="ECO:0000313" key="3">
    <source>
        <dbReference type="Proteomes" id="UP000291116"/>
    </source>
</evidence>
<organism evidence="2 3">
    <name type="scientific">Pseudo-nitzschia multistriata</name>
    <dbReference type="NCBI Taxonomy" id="183589"/>
    <lineage>
        <taxon>Eukaryota</taxon>
        <taxon>Sar</taxon>
        <taxon>Stramenopiles</taxon>
        <taxon>Ochrophyta</taxon>
        <taxon>Bacillariophyta</taxon>
        <taxon>Bacillariophyceae</taxon>
        <taxon>Bacillariophycidae</taxon>
        <taxon>Bacillariales</taxon>
        <taxon>Bacillariaceae</taxon>
        <taxon>Pseudo-nitzschia</taxon>
    </lineage>
</organism>
<keyword evidence="3" id="KW-1185">Reference proteome</keyword>
<dbReference type="OrthoDB" id="37579at2759"/>
<feature type="region of interest" description="Disordered" evidence="1">
    <location>
        <begin position="1"/>
        <end position="34"/>
    </location>
</feature>
<feature type="compositionally biased region" description="Basic and acidic residues" evidence="1">
    <location>
        <begin position="10"/>
        <end position="19"/>
    </location>
</feature>
<dbReference type="AlphaFoldDB" id="A0A448ZKG0"/>
<dbReference type="EMBL" id="CAACVS010000449">
    <property type="protein sequence ID" value="VEU42523.1"/>
    <property type="molecule type" value="Genomic_DNA"/>
</dbReference>
<name>A0A448ZKG0_9STRA</name>
<protein>
    <submittedName>
        <fullName evidence="2">Uncharacterized protein</fullName>
    </submittedName>
</protein>
<proteinExistence type="predicted"/>
<accession>A0A448ZKG0</accession>
<evidence type="ECO:0000313" key="2">
    <source>
        <dbReference type="EMBL" id="VEU42523.1"/>
    </source>
</evidence>
<evidence type="ECO:0000256" key="1">
    <source>
        <dbReference type="SAM" id="MobiDB-lite"/>
    </source>
</evidence>
<feature type="region of interest" description="Disordered" evidence="1">
    <location>
        <begin position="47"/>
        <end position="69"/>
    </location>
</feature>